<dbReference type="GO" id="GO:0050660">
    <property type="term" value="F:flavin adenine dinucleotide binding"/>
    <property type="evidence" value="ECO:0007669"/>
    <property type="project" value="InterPro"/>
</dbReference>
<dbReference type="PANTHER" id="PTHR43755:SF1">
    <property type="entry name" value="FAD-DEPENDENT PYRIDINE NUCLEOTIDE-DISULPHIDE OXIDOREDUCTASE"/>
    <property type="match status" value="1"/>
</dbReference>
<organism evidence="7 8">
    <name type="scientific">Enterovirga aerilata</name>
    <dbReference type="NCBI Taxonomy" id="2730920"/>
    <lineage>
        <taxon>Bacteria</taxon>
        <taxon>Pseudomonadati</taxon>
        <taxon>Pseudomonadota</taxon>
        <taxon>Alphaproteobacteria</taxon>
        <taxon>Hyphomicrobiales</taxon>
        <taxon>Methylobacteriaceae</taxon>
        <taxon>Enterovirga</taxon>
    </lineage>
</organism>
<proteinExistence type="predicted"/>
<evidence type="ECO:0000256" key="1">
    <source>
        <dbReference type="ARBA" id="ARBA00022630"/>
    </source>
</evidence>
<dbReference type="InterPro" id="IPR015323">
    <property type="entry name" value="FlavoCytC_S_DH_flav-bd"/>
</dbReference>
<dbReference type="Gene3D" id="3.50.50.60">
    <property type="entry name" value="FAD/NAD(P)-binding domain"/>
    <property type="match status" value="2"/>
</dbReference>
<dbReference type="FunFam" id="3.50.50.60:FF:000234">
    <property type="entry name" value="Flavocytochrome C sulfide dehydrogenase"/>
    <property type="match status" value="1"/>
</dbReference>
<dbReference type="Proteomes" id="UP000564885">
    <property type="component" value="Unassembled WGS sequence"/>
</dbReference>
<dbReference type="EMBL" id="JABEPP010000003">
    <property type="protein sequence ID" value="NNM73351.1"/>
    <property type="molecule type" value="Genomic_DNA"/>
</dbReference>
<dbReference type="PROSITE" id="PS51318">
    <property type="entry name" value="TAT"/>
    <property type="match status" value="1"/>
</dbReference>
<dbReference type="Gene3D" id="3.90.760.10">
    <property type="entry name" value="Flavocytochrome c sulphide dehydrogenase, flavin-binding domain"/>
    <property type="match status" value="1"/>
</dbReference>
<evidence type="ECO:0000256" key="3">
    <source>
        <dbReference type="SAM" id="MobiDB-lite"/>
    </source>
</evidence>
<dbReference type="PANTHER" id="PTHR43755">
    <property type="match status" value="1"/>
</dbReference>
<dbReference type="Pfam" id="PF07992">
    <property type="entry name" value="Pyr_redox_2"/>
    <property type="match status" value="1"/>
</dbReference>
<comment type="caution">
    <text evidence="7">The sequence shown here is derived from an EMBL/GenBank/DDBJ whole genome shotgun (WGS) entry which is preliminary data.</text>
</comment>
<protein>
    <submittedName>
        <fullName evidence="7">FAD-dependent oxidoreductase</fullName>
    </submittedName>
</protein>
<dbReference type="AlphaFoldDB" id="A0A849I7S0"/>
<sequence>MPGHFLPQGEKVARAQASRSPTRRALLGGLTAVSLASILPRPAIAQARPKVVVIGGGFGGATAARELKRAGLDVTLVEANATYVACPFSNEVIAGLRPLEGQFFGYDAIRREGIELVQATATRIDAEARRVTLADGAQLSYDRLVLAPGIELRFDALPGYGEDAAEQMPHAWKAGSQTLLLRRQLEAMEDGGTVVISVPPNPYRCPPGPYERASLIAHFLKTRKPRSKLLVLDAKDTFSKQRLFEQGWKELYSNRLEWVGLAGGGQVTAVEPATRTLVTDFARHGAAVANVIPPQRAGRIAEIAGVADRSGWCPIDPVTFESRLRAGIHVIGDSAIAGGMPKSAFSANAQAKVCAAAVVDLLADKEPATPKLINTCYSLVAPGYGISVAGVYRPRNGLLADVEGAGGTSPLEAPRQTRELEAAYAEAWFRTITADVFG</sequence>
<dbReference type="InterPro" id="IPR037092">
    <property type="entry name" value="FlavoCytC_S_DH_flav-bd_sf"/>
</dbReference>
<keyword evidence="1" id="KW-0285">Flavoprotein</keyword>
<reference evidence="7 8" key="1">
    <citation type="submission" date="2020-04" db="EMBL/GenBank/DDBJ databases">
        <title>Enterovirga sp. isolate from soil.</title>
        <authorList>
            <person name="Chea S."/>
            <person name="Kim D.-U."/>
        </authorList>
    </citation>
    <scope>NUCLEOTIDE SEQUENCE [LARGE SCALE GENOMIC DNA]</scope>
    <source>
        <strain evidence="7 8">DB1703</strain>
    </source>
</reference>
<evidence type="ECO:0000259" key="6">
    <source>
        <dbReference type="Pfam" id="PF21706"/>
    </source>
</evidence>
<keyword evidence="8" id="KW-1185">Reference proteome</keyword>
<evidence type="ECO:0000313" key="8">
    <source>
        <dbReference type="Proteomes" id="UP000564885"/>
    </source>
</evidence>
<dbReference type="InterPro" id="IPR006311">
    <property type="entry name" value="TAT_signal"/>
</dbReference>
<evidence type="ECO:0000259" key="4">
    <source>
        <dbReference type="Pfam" id="PF07992"/>
    </source>
</evidence>
<evidence type="ECO:0000256" key="2">
    <source>
        <dbReference type="ARBA" id="ARBA00022827"/>
    </source>
</evidence>
<feature type="domain" description="Sulfide dehydrogenase [flavocytochrome c] flavoprotein chain central" evidence="6">
    <location>
        <begin position="178"/>
        <end position="293"/>
    </location>
</feature>
<gene>
    <name evidence="7" type="ORF">HJG44_13260</name>
</gene>
<dbReference type="InterPro" id="IPR023753">
    <property type="entry name" value="FAD/NAD-binding_dom"/>
</dbReference>
<feature type="region of interest" description="Disordered" evidence="3">
    <location>
        <begin position="1"/>
        <end position="20"/>
    </location>
</feature>
<dbReference type="Pfam" id="PF09242">
    <property type="entry name" value="FCSD-flav_bind"/>
    <property type="match status" value="1"/>
</dbReference>
<dbReference type="SUPFAM" id="SSF55424">
    <property type="entry name" value="FAD/NAD-linked reductases, dimerisation (C-terminal) domain"/>
    <property type="match status" value="1"/>
</dbReference>
<evidence type="ECO:0000259" key="5">
    <source>
        <dbReference type="Pfam" id="PF09242"/>
    </source>
</evidence>
<accession>A0A849I7S0</accession>
<dbReference type="Pfam" id="PF21706">
    <property type="entry name" value="FCSD_central"/>
    <property type="match status" value="1"/>
</dbReference>
<feature type="domain" description="FAD/NAD(P)-binding" evidence="4">
    <location>
        <begin position="50"/>
        <end position="163"/>
    </location>
</feature>
<dbReference type="InterPro" id="IPR016156">
    <property type="entry name" value="FAD/NAD-linked_Rdtase_dimer_sf"/>
</dbReference>
<keyword evidence="2" id="KW-0274">FAD</keyword>
<name>A0A849I7S0_9HYPH</name>
<dbReference type="SUPFAM" id="SSF51905">
    <property type="entry name" value="FAD/NAD(P)-binding domain"/>
    <property type="match status" value="2"/>
</dbReference>
<feature type="domain" description="Flavocytochrome c sulphide dehydrogenase flavin-binding" evidence="5">
    <location>
        <begin position="369"/>
        <end position="437"/>
    </location>
</feature>
<evidence type="ECO:0000313" key="7">
    <source>
        <dbReference type="EMBL" id="NNM73351.1"/>
    </source>
</evidence>
<dbReference type="InterPro" id="IPR049386">
    <property type="entry name" value="FCSD_central"/>
</dbReference>
<dbReference type="InterPro" id="IPR052541">
    <property type="entry name" value="SQRD"/>
</dbReference>
<dbReference type="InterPro" id="IPR036188">
    <property type="entry name" value="FAD/NAD-bd_sf"/>
</dbReference>
<dbReference type="GO" id="GO:0016491">
    <property type="term" value="F:oxidoreductase activity"/>
    <property type="evidence" value="ECO:0007669"/>
    <property type="project" value="InterPro"/>
</dbReference>